<dbReference type="Pfam" id="PF13428">
    <property type="entry name" value="TPR_14"/>
    <property type="match status" value="1"/>
</dbReference>
<evidence type="ECO:0000313" key="1">
    <source>
        <dbReference type="EMBL" id="MXO98704.1"/>
    </source>
</evidence>
<dbReference type="AlphaFoldDB" id="A0A6I4TS62"/>
<organism evidence="1 2">
    <name type="scientific">Croceibacterium xixiisoli</name>
    <dbReference type="NCBI Taxonomy" id="1476466"/>
    <lineage>
        <taxon>Bacteria</taxon>
        <taxon>Pseudomonadati</taxon>
        <taxon>Pseudomonadota</taxon>
        <taxon>Alphaproteobacteria</taxon>
        <taxon>Sphingomonadales</taxon>
        <taxon>Erythrobacteraceae</taxon>
        <taxon>Croceibacterium</taxon>
    </lineage>
</organism>
<comment type="caution">
    <text evidence="1">The sequence shown here is derived from an EMBL/GenBank/DDBJ whole genome shotgun (WGS) entry which is preliminary data.</text>
</comment>
<gene>
    <name evidence="1" type="ORF">GRI97_06870</name>
</gene>
<sequence>MIWLLVIALALAAFAVAFVLMRGARSRWPVFGAALSIGLAGYALHASPDLSGAPATGRKPEPEFAFALVDARREMMADGMRSHNKWVLTADAFARRGQFETAAGMLGNALEEKPDDAEAMLALANVLVEHADGALTKPALLAYRRAARLDPKGLAPGYFLGLALIRQGQLVEARQMWIDTLATAPADAAGREAMAERLGRLDALLLQQIQMSQPAETPAQAQPTP</sequence>
<dbReference type="OrthoDB" id="7390129at2"/>
<keyword evidence="2" id="KW-1185">Reference proteome</keyword>
<dbReference type="EMBL" id="WTYJ01000001">
    <property type="protein sequence ID" value="MXO98704.1"/>
    <property type="molecule type" value="Genomic_DNA"/>
</dbReference>
<dbReference type="InterPro" id="IPR011990">
    <property type="entry name" value="TPR-like_helical_dom_sf"/>
</dbReference>
<dbReference type="SUPFAM" id="SSF48452">
    <property type="entry name" value="TPR-like"/>
    <property type="match status" value="1"/>
</dbReference>
<protein>
    <submittedName>
        <fullName evidence="1">Tetratricopeptide repeat protein</fullName>
    </submittedName>
</protein>
<dbReference type="RefSeq" id="WP_161390316.1">
    <property type="nucleotide sequence ID" value="NZ_JBHSCP010000001.1"/>
</dbReference>
<dbReference type="Gene3D" id="1.25.40.10">
    <property type="entry name" value="Tetratricopeptide repeat domain"/>
    <property type="match status" value="1"/>
</dbReference>
<dbReference type="Proteomes" id="UP000469430">
    <property type="component" value="Unassembled WGS sequence"/>
</dbReference>
<accession>A0A6I4TS62</accession>
<name>A0A6I4TS62_9SPHN</name>
<reference evidence="1 2" key="1">
    <citation type="submission" date="2019-12" db="EMBL/GenBank/DDBJ databases">
        <title>Genomic-based taxomic classification of the family Erythrobacteraceae.</title>
        <authorList>
            <person name="Xu L."/>
        </authorList>
    </citation>
    <scope>NUCLEOTIDE SEQUENCE [LARGE SCALE GENOMIC DNA]</scope>
    <source>
        <strain evidence="1 2">S36</strain>
    </source>
</reference>
<evidence type="ECO:0000313" key="2">
    <source>
        <dbReference type="Proteomes" id="UP000469430"/>
    </source>
</evidence>
<proteinExistence type="predicted"/>